<reference evidence="1" key="1">
    <citation type="submission" date="2014-09" db="EMBL/GenBank/DDBJ databases">
        <authorList>
            <person name="Magalhaes I.L.F."/>
            <person name="Oliveira U."/>
            <person name="Santos F.R."/>
            <person name="Vidigal T.H.D.A."/>
            <person name="Brescovit A.D."/>
            <person name="Santos A.J."/>
        </authorList>
    </citation>
    <scope>NUCLEOTIDE SEQUENCE</scope>
    <source>
        <tissue evidence="1">Shoot tissue taken approximately 20 cm above the soil surface</tissue>
    </source>
</reference>
<dbReference type="AlphaFoldDB" id="A0A0A9CH85"/>
<protein>
    <submittedName>
        <fullName evidence="1">Uncharacterized protein</fullName>
    </submittedName>
</protein>
<proteinExistence type="predicted"/>
<reference evidence="1" key="2">
    <citation type="journal article" date="2015" name="Data Brief">
        <title>Shoot transcriptome of the giant reed, Arundo donax.</title>
        <authorList>
            <person name="Barrero R.A."/>
            <person name="Guerrero F.D."/>
            <person name="Moolhuijzen P."/>
            <person name="Goolsby J.A."/>
            <person name="Tidwell J."/>
            <person name="Bellgard S.E."/>
            <person name="Bellgard M.I."/>
        </authorList>
    </citation>
    <scope>NUCLEOTIDE SEQUENCE</scope>
    <source>
        <tissue evidence="1">Shoot tissue taken approximately 20 cm above the soil surface</tissue>
    </source>
</reference>
<sequence>MGIEDTPLYFICTFCPISCQYV</sequence>
<organism evidence="1">
    <name type="scientific">Arundo donax</name>
    <name type="common">Giant reed</name>
    <name type="synonym">Donax arundinaceus</name>
    <dbReference type="NCBI Taxonomy" id="35708"/>
    <lineage>
        <taxon>Eukaryota</taxon>
        <taxon>Viridiplantae</taxon>
        <taxon>Streptophyta</taxon>
        <taxon>Embryophyta</taxon>
        <taxon>Tracheophyta</taxon>
        <taxon>Spermatophyta</taxon>
        <taxon>Magnoliopsida</taxon>
        <taxon>Liliopsida</taxon>
        <taxon>Poales</taxon>
        <taxon>Poaceae</taxon>
        <taxon>PACMAD clade</taxon>
        <taxon>Arundinoideae</taxon>
        <taxon>Arundineae</taxon>
        <taxon>Arundo</taxon>
    </lineage>
</organism>
<accession>A0A0A9CH85</accession>
<name>A0A0A9CH85_ARUDO</name>
<dbReference type="EMBL" id="GBRH01224067">
    <property type="protein sequence ID" value="JAD73828.1"/>
    <property type="molecule type" value="Transcribed_RNA"/>
</dbReference>
<evidence type="ECO:0000313" key="1">
    <source>
        <dbReference type="EMBL" id="JAD73828.1"/>
    </source>
</evidence>